<keyword evidence="5" id="KW-1185">Reference proteome</keyword>
<dbReference type="CDD" id="cd03048">
    <property type="entry name" value="GST_N_Ure2p_like"/>
    <property type="match status" value="1"/>
</dbReference>
<dbReference type="InterPro" id="IPR004046">
    <property type="entry name" value="GST_C"/>
</dbReference>
<dbReference type="AlphaFoldDB" id="A0A1D2VHV2"/>
<dbReference type="Proteomes" id="UP000095038">
    <property type="component" value="Unassembled WGS sequence"/>
</dbReference>
<dbReference type="RefSeq" id="XP_020047506.1">
    <property type="nucleotide sequence ID" value="XM_020191790.1"/>
</dbReference>
<dbReference type="PROSITE" id="PS50405">
    <property type="entry name" value="GST_CTER"/>
    <property type="match status" value="1"/>
</dbReference>
<dbReference type="Gene3D" id="3.40.30.10">
    <property type="entry name" value="Glutaredoxin"/>
    <property type="match status" value="1"/>
</dbReference>
<dbReference type="PROSITE" id="PS50404">
    <property type="entry name" value="GST_NTER"/>
    <property type="match status" value="1"/>
</dbReference>
<dbReference type="SUPFAM" id="SSF47616">
    <property type="entry name" value="GST C-terminal domain-like"/>
    <property type="match status" value="1"/>
</dbReference>
<dbReference type="SFLD" id="SFLDG00358">
    <property type="entry name" value="Main_(cytGST)"/>
    <property type="match status" value="1"/>
</dbReference>
<dbReference type="OrthoDB" id="422574at2759"/>
<dbReference type="InParanoid" id="A0A1D2VHV2"/>
<feature type="domain" description="GST N-terminal" evidence="2">
    <location>
        <begin position="18"/>
        <end position="104"/>
    </location>
</feature>
<feature type="domain" description="GST C-terminal" evidence="3">
    <location>
        <begin position="111"/>
        <end position="236"/>
    </location>
</feature>
<evidence type="ECO:0000313" key="4">
    <source>
        <dbReference type="EMBL" id="ODV61199.1"/>
    </source>
</evidence>
<dbReference type="Pfam" id="PF00043">
    <property type="entry name" value="GST_C"/>
    <property type="match status" value="1"/>
</dbReference>
<protein>
    <submittedName>
        <fullName evidence="4">Nitrogen catabolite repression transcriptional regulator</fullName>
    </submittedName>
</protein>
<dbReference type="InterPro" id="IPR010987">
    <property type="entry name" value="Glutathione-S-Trfase_C-like"/>
</dbReference>
<proteinExistence type="inferred from homology"/>
<organism evidence="4 5">
    <name type="scientific">Ascoidea rubescens DSM 1968</name>
    <dbReference type="NCBI Taxonomy" id="1344418"/>
    <lineage>
        <taxon>Eukaryota</taxon>
        <taxon>Fungi</taxon>
        <taxon>Dikarya</taxon>
        <taxon>Ascomycota</taxon>
        <taxon>Saccharomycotina</taxon>
        <taxon>Saccharomycetes</taxon>
        <taxon>Ascoideaceae</taxon>
        <taxon>Ascoidea</taxon>
    </lineage>
</organism>
<gene>
    <name evidence="4" type="ORF">ASCRUDRAFT_70403</name>
</gene>
<reference evidence="5" key="1">
    <citation type="submission" date="2016-05" db="EMBL/GenBank/DDBJ databases">
        <title>Comparative genomics of biotechnologically important yeasts.</title>
        <authorList>
            <consortium name="DOE Joint Genome Institute"/>
            <person name="Riley R."/>
            <person name="Haridas S."/>
            <person name="Wolfe K.H."/>
            <person name="Lopes M.R."/>
            <person name="Hittinger C.T."/>
            <person name="Goker M."/>
            <person name="Salamov A."/>
            <person name="Wisecaver J."/>
            <person name="Long T.M."/>
            <person name="Aerts A.L."/>
            <person name="Barry K."/>
            <person name="Choi C."/>
            <person name="Clum A."/>
            <person name="Coughlan A.Y."/>
            <person name="Deshpande S."/>
            <person name="Douglass A.P."/>
            <person name="Hanson S.J."/>
            <person name="Klenk H.-P."/>
            <person name="Labutti K."/>
            <person name="Lapidus A."/>
            <person name="Lindquist E."/>
            <person name="Lipzen A."/>
            <person name="Meier-Kolthoff J.P."/>
            <person name="Ohm R.A."/>
            <person name="Otillar R.P."/>
            <person name="Pangilinan J."/>
            <person name="Peng Y."/>
            <person name="Rokas A."/>
            <person name="Rosa C.A."/>
            <person name="Scheuner C."/>
            <person name="Sibirny A.A."/>
            <person name="Slot J.C."/>
            <person name="Stielow J.B."/>
            <person name="Sun H."/>
            <person name="Kurtzman C.P."/>
            <person name="Blackwell M."/>
            <person name="Grigoriev I.V."/>
            <person name="Jeffries T.W."/>
        </authorList>
    </citation>
    <scope>NUCLEOTIDE SEQUENCE [LARGE SCALE GENOMIC DNA]</scope>
    <source>
        <strain evidence="5">DSM 1968</strain>
    </source>
</reference>
<evidence type="ECO:0000259" key="2">
    <source>
        <dbReference type="PROSITE" id="PS50404"/>
    </source>
</evidence>
<dbReference type="PANTHER" id="PTHR44051">
    <property type="entry name" value="GLUTATHIONE S-TRANSFERASE-RELATED"/>
    <property type="match status" value="1"/>
</dbReference>
<dbReference type="InterPro" id="IPR036282">
    <property type="entry name" value="Glutathione-S-Trfase_C_sf"/>
</dbReference>
<sequence>MVLVDEGDPDPIFSELNAPYIKLYTAPTPNGQKVSILLELLKIKYHVRSISLSQKEQKEDWFIKLNPNGRIPVLSYANSKGKKFSIMESASIMLFLVDKFDKTNKFTFEYGSKNYNKMLQWIFFQMANIGPIQGQICHFKFYLPPDKMPNTKQYDQILEDYDKEIKNYYQILENQLIKNSSGYLVGDHLSVADLIHFPWIYECFCINIDLQSYPHLNNWLNSINKIPAVQRGMRVP</sequence>
<comment type="similarity">
    <text evidence="1">Belongs to the GST superfamily.</text>
</comment>
<evidence type="ECO:0000313" key="5">
    <source>
        <dbReference type="Proteomes" id="UP000095038"/>
    </source>
</evidence>
<dbReference type="SFLD" id="SFLDS00019">
    <property type="entry name" value="Glutathione_Transferase_(cytos"/>
    <property type="match status" value="1"/>
</dbReference>
<dbReference type="SFLD" id="SFLDG01151">
    <property type="entry name" value="Main.2:_Nu-like"/>
    <property type="match status" value="1"/>
</dbReference>
<dbReference type="SUPFAM" id="SSF52833">
    <property type="entry name" value="Thioredoxin-like"/>
    <property type="match status" value="1"/>
</dbReference>
<dbReference type="Gene3D" id="1.20.1050.10">
    <property type="match status" value="1"/>
</dbReference>
<dbReference type="InterPro" id="IPR040079">
    <property type="entry name" value="Glutathione_S-Trfase"/>
</dbReference>
<evidence type="ECO:0000259" key="3">
    <source>
        <dbReference type="PROSITE" id="PS50405"/>
    </source>
</evidence>
<dbReference type="InterPro" id="IPR004045">
    <property type="entry name" value="Glutathione_S-Trfase_N"/>
</dbReference>
<dbReference type="STRING" id="1344418.A0A1D2VHV2"/>
<evidence type="ECO:0000256" key="1">
    <source>
        <dbReference type="ARBA" id="ARBA00007409"/>
    </source>
</evidence>
<dbReference type="EMBL" id="KV454480">
    <property type="protein sequence ID" value="ODV61199.1"/>
    <property type="molecule type" value="Genomic_DNA"/>
</dbReference>
<dbReference type="PANTHER" id="PTHR44051:SF8">
    <property type="entry name" value="GLUTATHIONE S-TRANSFERASE GSTA"/>
    <property type="match status" value="1"/>
</dbReference>
<name>A0A1D2VHV2_9ASCO</name>
<accession>A0A1D2VHV2</accession>
<dbReference type="InterPro" id="IPR036249">
    <property type="entry name" value="Thioredoxin-like_sf"/>
</dbReference>
<dbReference type="GeneID" id="30965426"/>
<dbReference type="Pfam" id="PF13409">
    <property type="entry name" value="GST_N_2"/>
    <property type="match status" value="1"/>
</dbReference>